<dbReference type="InterPro" id="IPR051563">
    <property type="entry name" value="Glycosyl_Hydrolase_51"/>
</dbReference>
<dbReference type="Gene3D" id="2.60.40.1180">
    <property type="entry name" value="Golgi alpha-mannosidase II"/>
    <property type="match status" value="1"/>
</dbReference>
<name>A0ABW3ML80_9PSEU</name>
<evidence type="ECO:0000313" key="3">
    <source>
        <dbReference type="EMBL" id="MFD1051330.1"/>
    </source>
</evidence>
<dbReference type="EMBL" id="JBHTIS010003507">
    <property type="protein sequence ID" value="MFD1051330.1"/>
    <property type="molecule type" value="Genomic_DNA"/>
</dbReference>
<dbReference type="Pfam" id="PF06964">
    <property type="entry name" value="Alpha-L-AF_C"/>
    <property type="match status" value="1"/>
</dbReference>
<protein>
    <submittedName>
        <fullName evidence="3">Alpha-L-arabinofuranosidase C-terminal domain-containing protein</fullName>
    </submittedName>
</protein>
<accession>A0ABW3ML80</accession>
<reference evidence="4" key="1">
    <citation type="journal article" date="2019" name="Int. J. Syst. Evol. Microbiol.">
        <title>The Global Catalogue of Microorganisms (GCM) 10K type strain sequencing project: providing services to taxonomists for standard genome sequencing and annotation.</title>
        <authorList>
            <consortium name="The Broad Institute Genomics Platform"/>
            <consortium name="The Broad Institute Genome Sequencing Center for Infectious Disease"/>
            <person name="Wu L."/>
            <person name="Ma J."/>
        </authorList>
    </citation>
    <scope>NUCLEOTIDE SEQUENCE [LARGE SCALE GENOMIC DNA]</scope>
    <source>
        <strain evidence="4">JCM 31486</strain>
    </source>
</reference>
<keyword evidence="4" id="KW-1185">Reference proteome</keyword>
<evidence type="ECO:0000259" key="2">
    <source>
        <dbReference type="SMART" id="SM00813"/>
    </source>
</evidence>
<dbReference type="SUPFAM" id="SSF51011">
    <property type="entry name" value="Glycosyl hydrolase domain"/>
    <property type="match status" value="1"/>
</dbReference>
<dbReference type="InterPro" id="IPR010720">
    <property type="entry name" value="Alpha-L-AF_C"/>
</dbReference>
<feature type="domain" description="Alpha-L-arabinofuranosidase C-terminal" evidence="2">
    <location>
        <begin position="9"/>
        <end position="139"/>
    </location>
</feature>
<dbReference type="SMART" id="SM00813">
    <property type="entry name" value="Alpha-L-AF_C"/>
    <property type="match status" value="1"/>
</dbReference>
<dbReference type="PANTHER" id="PTHR31776">
    <property type="entry name" value="ALPHA-L-ARABINOFURANOSIDASE 1"/>
    <property type="match status" value="1"/>
</dbReference>
<comment type="caution">
    <text evidence="3">The sequence shown here is derived from an EMBL/GenBank/DDBJ whole genome shotgun (WGS) entry which is preliminary data.</text>
</comment>
<evidence type="ECO:0000256" key="1">
    <source>
        <dbReference type="ARBA" id="ARBA00023180"/>
    </source>
</evidence>
<gene>
    <name evidence="3" type="ORF">ACFQ1S_40210</name>
</gene>
<evidence type="ECO:0000313" key="4">
    <source>
        <dbReference type="Proteomes" id="UP001597045"/>
    </source>
</evidence>
<keyword evidence="1" id="KW-0325">Glycoprotein</keyword>
<proteinExistence type="predicted"/>
<organism evidence="3 4">
    <name type="scientific">Kibdelosporangium lantanae</name>
    <dbReference type="NCBI Taxonomy" id="1497396"/>
    <lineage>
        <taxon>Bacteria</taxon>
        <taxon>Bacillati</taxon>
        <taxon>Actinomycetota</taxon>
        <taxon>Actinomycetes</taxon>
        <taxon>Pseudonocardiales</taxon>
        <taxon>Pseudonocardiaceae</taxon>
        <taxon>Kibdelosporangium</taxon>
    </lineage>
</organism>
<dbReference type="InterPro" id="IPR013780">
    <property type="entry name" value="Glyco_hydro_b"/>
</dbReference>
<dbReference type="Proteomes" id="UP001597045">
    <property type="component" value="Unassembled WGS sequence"/>
</dbReference>
<sequence>MLVNENQPNWPVNLIGFDASTSYGSPSYWVQQMFANNLGKQVVTARLNERSPLRQAVTMTANGGRKTFYVKLVNPTAQVQTTRLALTGVSGVDGTGTLTVLTGDPAARNTLAAPDAVVPQAKQVTGLAATTKLALPANSVSVLVVTGR</sequence>
<dbReference type="PANTHER" id="PTHR31776:SF0">
    <property type="entry name" value="ALPHA-L-ARABINOFURANOSIDASE 1"/>
    <property type="match status" value="1"/>
</dbReference>